<dbReference type="AlphaFoldDB" id="A0A1F7UT59"/>
<dbReference type="Proteomes" id="UP000176897">
    <property type="component" value="Unassembled WGS sequence"/>
</dbReference>
<accession>A0A1F7UT59</accession>
<evidence type="ECO:0008006" key="3">
    <source>
        <dbReference type="Google" id="ProtNLM"/>
    </source>
</evidence>
<gene>
    <name evidence="1" type="ORF">A3B21_03940</name>
</gene>
<dbReference type="InterPro" id="IPR035093">
    <property type="entry name" value="RelE/ParE_toxin_dom_sf"/>
</dbReference>
<dbReference type="SUPFAM" id="SSF143011">
    <property type="entry name" value="RelE-like"/>
    <property type="match status" value="1"/>
</dbReference>
<dbReference type="STRING" id="1802401.A3B21_03940"/>
<dbReference type="Gene3D" id="3.30.2310.20">
    <property type="entry name" value="RelE-like"/>
    <property type="match status" value="1"/>
</dbReference>
<dbReference type="EMBL" id="MGEJ01000005">
    <property type="protein sequence ID" value="OGL81493.1"/>
    <property type="molecule type" value="Genomic_DNA"/>
</dbReference>
<comment type="caution">
    <text evidence="1">The sequence shown here is derived from an EMBL/GenBank/DDBJ whole genome shotgun (WGS) entry which is preliminary data.</text>
</comment>
<reference evidence="1 2" key="1">
    <citation type="journal article" date="2016" name="Nat. Commun.">
        <title>Thousands of microbial genomes shed light on interconnected biogeochemical processes in an aquifer system.</title>
        <authorList>
            <person name="Anantharaman K."/>
            <person name="Brown C.T."/>
            <person name="Hug L.A."/>
            <person name="Sharon I."/>
            <person name="Castelle C.J."/>
            <person name="Probst A.J."/>
            <person name="Thomas B.C."/>
            <person name="Singh A."/>
            <person name="Wilkins M.J."/>
            <person name="Karaoz U."/>
            <person name="Brodie E.L."/>
            <person name="Williams K.H."/>
            <person name="Hubbard S.S."/>
            <person name="Banfield J.F."/>
        </authorList>
    </citation>
    <scope>NUCLEOTIDE SEQUENCE [LARGE SCALE GENOMIC DNA]</scope>
</reference>
<organism evidence="1 2">
    <name type="scientific">Candidatus Uhrbacteria bacterium RIFCSPLOWO2_01_FULL_47_24</name>
    <dbReference type="NCBI Taxonomy" id="1802401"/>
    <lineage>
        <taxon>Bacteria</taxon>
        <taxon>Candidatus Uhriibacteriota</taxon>
    </lineage>
</organism>
<evidence type="ECO:0000313" key="2">
    <source>
        <dbReference type="Proteomes" id="UP000176897"/>
    </source>
</evidence>
<evidence type="ECO:0000313" key="1">
    <source>
        <dbReference type="EMBL" id="OGL81493.1"/>
    </source>
</evidence>
<proteinExistence type="predicted"/>
<protein>
    <recommendedName>
        <fullName evidence="3">Toxin YoeB</fullName>
    </recommendedName>
</protein>
<sequence>MEVLYTSRFERESKKVPRHLRKIVEIRVEIFKQNPFDTRLKTHKLTGALKGFWSFSIDYHYRILFEFINSQKSLFHSIGDHSIYD</sequence>
<name>A0A1F7UT59_9BACT</name>